<dbReference type="GO" id="GO:0003729">
    <property type="term" value="F:mRNA binding"/>
    <property type="evidence" value="ECO:0007669"/>
    <property type="project" value="TreeGrafter"/>
</dbReference>
<dbReference type="InterPro" id="IPR051945">
    <property type="entry name" value="RRM_MRD1_RNA_proc_ribogen"/>
</dbReference>
<evidence type="ECO:0000256" key="5">
    <source>
        <dbReference type="PROSITE-ProRule" id="PRU00176"/>
    </source>
</evidence>
<feature type="domain" description="RRM" evidence="7">
    <location>
        <begin position="220"/>
        <end position="297"/>
    </location>
</feature>
<dbReference type="SMART" id="SM00360">
    <property type="entry name" value="RRM"/>
    <property type="match status" value="1"/>
</dbReference>
<accession>A0AAV5WHA7</accession>
<sequence>IDEIARGSKQNLKSTLIVAHQLSYNSRSPSDFLFNRMNAVLGTIVETNFSSSSLGRVGELYEAIGKLQPALMDNSQNLALINFARSFAVVMEESIRREEKRGGNNQNGKGADSWDRPVAGSNPLAATAAIPTRQLGFGTPAAKPAAHVQRAANAAAAALVEIDRLSAGTKLKGRVVGAASGLKGFGVAKTATVAATAARPAVKKPRPSDELDFSPEAVKGRVRVANIPIVVGKDLLESFMKQIGPLLSMSYPQKADGTPKGFAFAKYASNEEADQAVKELSGTGLRGQKVTVARAEFWFKKNDPSAKKTIDNQPRSITTLEGSMSNLKMKKIKEEVKENGEKK</sequence>
<dbReference type="PANTHER" id="PTHR48039">
    <property type="entry name" value="RNA-BINDING MOTIF PROTEIN 14B"/>
    <property type="match status" value="1"/>
</dbReference>
<keyword evidence="3 5" id="KW-0694">RNA-binding</keyword>
<organism evidence="8 9">
    <name type="scientific">Pristionchus fissidentatus</name>
    <dbReference type="NCBI Taxonomy" id="1538716"/>
    <lineage>
        <taxon>Eukaryota</taxon>
        <taxon>Metazoa</taxon>
        <taxon>Ecdysozoa</taxon>
        <taxon>Nematoda</taxon>
        <taxon>Chromadorea</taxon>
        <taxon>Rhabditida</taxon>
        <taxon>Rhabditina</taxon>
        <taxon>Diplogasteromorpha</taxon>
        <taxon>Diplogasteroidea</taxon>
        <taxon>Neodiplogasteridae</taxon>
        <taxon>Pristionchus</taxon>
    </lineage>
</organism>
<keyword evidence="2" id="KW-0677">Repeat</keyword>
<dbReference type="Proteomes" id="UP001432322">
    <property type="component" value="Unassembled WGS sequence"/>
</dbReference>
<keyword evidence="9" id="KW-1185">Reference proteome</keyword>
<dbReference type="PROSITE" id="PS50102">
    <property type="entry name" value="RRM"/>
    <property type="match status" value="1"/>
</dbReference>
<evidence type="ECO:0000313" key="8">
    <source>
        <dbReference type="EMBL" id="GMT29965.1"/>
    </source>
</evidence>
<proteinExistence type="predicted"/>
<dbReference type="Pfam" id="PF00076">
    <property type="entry name" value="RRM_1"/>
    <property type="match status" value="1"/>
</dbReference>
<dbReference type="Gene3D" id="3.30.70.330">
    <property type="match status" value="1"/>
</dbReference>
<evidence type="ECO:0000259" key="7">
    <source>
        <dbReference type="PROSITE" id="PS50102"/>
    </source>
</evidence>
<evidence type="ECO:0000256" key="6">
    <source>
        <dbReference type="SAM" id="MobiDB-lite"/>
    </source>
</evidence>
<dbReference type="InterPro" id="IPR012677">
    <property type="entry name" value="Nucleotide-bd_a/b_plait_sf"/>
</dbReference>
<evidence type="ECO:0000256" key="2">
    <source>
        <dbReference type="ARBA" id="ARBA00022737"/>
    </source>
</evidence>
<feature type="region of interest" description="Disordered" evidence="6">
    <location>
        <begin position="97"/>
        <end position="118"/>
    </location>
</feature>
<dbReference type="EMBL" id="BTSY01000005">
    <property type="protein sequence ID" value="GMT29965.1"/>
    <property type="molecule type" value="Genomic_DNA"/>
</dbReference>
<dbReference type="GO" id="GO:0005634">
    <property type="term" value="C:nucleus"/>
    <property type="evidence" value="ECO:0007669"/>
    <property type="project" value="UniProtKB-SubCell"/>
</dbReference>
<dbReference type="SUPFAM" id="SSF54928">
    <property type="entry name" value="RNA-binding domain, RBD"/>
    <property type="match status" value="1"/>
</dbReference>
<feature type="non-terminal residue" evidence="8">
    <location>
        <position position="343"/>
    </location>
</feature>
<keyword evidence="4" id="KW-0539">Nucleus</keyword>
<dbReference type="InterPro" id="IPR000504">
    <property type="entry name" value="RRM_dom"/>
</dbReference>
<dbReference type="AlphaFoldDB" id="A0AAV5WHA7"/>
<comment type="caution">
    <text evidence="8">The sequence shown here is derived from an EMBL/GenBank/DDBJ whole genome shotgun (WGS) entry which is preliminary data.</text>
</comment>
<dbReference type="CDD" id="cd00590">
    <property type="entry name" value="RRM_SF"/>
    <property type="match status" value="1"/>
</dbReference>
<protein>
    <recommendedName>
        <fullName evidence="7">RRM domain-containing protein</fullName>
    </recommendedName>
</protein>
<evidence type="ECO:0000313" key="9">
    <source>
        <dbReference type="Proteomes" id="UP001432322"/>
    </source>
</evidence>
<dbReference type="InterPro" id="IPR035979">
    <property type="entry name" value="RBD_domain_sf"/>
</dbReference>
<reference evidence="8" key="1">
    <citation type="submission" date="2023-10" db="EMBL/GenBank/DDBJ databases">
        <title>Genome assembly of Pristionchus species.</title>
        <authorList>
            <person name="Yoshida K."/>
            <person name="Sommer R.J."/>
        </authorList>
    </citation>
    <scope>NUCLEOTIDE SEQUENCE</scope>
    <source>
        <strain evidence="8">RS5133</strain>
    </source>
</reference>
<dbReference type="PANTHER" id="PTHR48039:SF5">
    <property type="entry name" value="RNA-BINDING PROTEIN 28"/>
    <property type="match status" value="1"/>
</dbReference>
<feature type="non-terminal residue" evidence="8">
    <location>
        <position position="1"/>
    </location>
</feature>
<evidence type="ECO:0000256" key="4">
    <source>
        <dbReference type="ARBA" id="ARBA00023242"/>
    </source>
</evidence>
<gene>
    <name evidence="8" type="ORF">PFISCL1PPCAC_21263</name>
</gene>
<comment type="subcellular location">
    <subcellularLocation>
        <location evidence="1">Nucleus</location>
    </subcellularLocation>
</comment>
<name>A0AAV5WHA7_9BILA</name>
<evidence type="ECO:0000256" key="3">
    <source>
        <dbReference type="ARBA" id="ARBA00022884"/>
    </source>
</evidence>
<evidence type="ECO:0000256" key="1">
    <source>
        <dbReference type="ARBA" id="ARBA00004123"/>
    </source>
</evidence>